<dbReference type="GO" id="GO:0042823">
    <property type="term" value="P:pyridoxal phosphate biosynthetic process"/>
    <property type="evidence" value="ECO:0007669"/>
    <property type="project" value="UniProtKB-UniRule"/>
</dbReference>
<dbReference type="RefSeq" id="WP_061950379.1">
    <property type="nucleotide sequence ID" value="NZ_LTAO01000040.1"/>
</dbReference>
<feature type="binding site" evidence="10 12">
    <location>
        <begin position="134"/>
        <end position="135"/>
    </location>
    <ligand>
        <name>L-glutamine</name>
        <dbReference type="ChEBI" id="CHEBI:58359"/>
    </ligand>
</feature>
<dbReference type="PROSITE" id="PS51130">
    <property type="entry name" value="PDXT_SNO_2"/>
    <property type="match status" value="1"/>
</dbReference>
<evidence type="ECO:0000256" key="6">
    <source>
        <dbReference type="ARBA" id="ARBA00047992"/>
    </source>
</evidence>
<keyword evidence="4 10" id="KW-0315">Glutamine amidotransferase</keyword>
<dbReference type="PROSITE" id="PS01236">
    <property type="entry name" value="PDXT_SNO_1"/>
    <property type="match status" value="1"/>
</dbReference>
<sequence length="196" mass="21953">MVTIGVLALQGAVREHIKLLEKIGVRAISVKDPIQLDEIDGLILPGGESTTMRRLIDRYHFFEPIQRFGLQGKPIFGTCAGLILMSTSISGDETKHFGFINMNVERNAFGRQKESFEAKLSIKNVGEEVDAVFIRAPLVKSIGEGAEIVATFENEIVAVRENHYLACSFHPELTEDIRLHKYFINIVITNKEKTII</sequence>
<dbReference type="InterPro" id="IPR029062">
    <property type="entry name" value="Class_I_gatase-like"/>
</dbReference>
<organism evidence="13 14">
    <name type="scientific">Alkalihalobacillus trypoxylicola</name>
    <dbReference type="NCBI Taxonomy" id="519424"/>
    <lineage>
        <taxon>Bacteria</taxon>
        <taxon>Bacillati</taxon>
        <taxon>Bacillota</taxon>
        <taxon>Bacilli</taxon>
        <taxon>Bacillales</taxon>
        <taxon>Bacillaceae</taxon>
        <taxon>Alkalihalobacillus</taxon>
    </lineage>
</organism>
<feature type="active site" description="Charge relay system" evidence="10 11">
    <location>
        <position position="172"/>
    </location>
</feature>
<evidence type="ECO:0000256" key="7">
    <source>
        <dbReference type="ARBA" id="ARBA00049534"/>
    </source>
</evidence>
<evidence type="ECO:0000256" key="4">
    <source>
        <dbReference type="ARBA" id="ARBA00022962"/>
    </source>
</evidence>
<reference evidence="13" key="1">
    <citation type="submission" date="2016-02" db="EMBL/GenBank/DDBJ databases">
        <title>Genome sequence of Bacillus trypoxylicola KCTC 13244(T).</title>
        <authorList>
            <person name="Jeong H."/>
            <person name="Park S.-H."/>
            <person name="Choi S.-K."/>
        </authorList>
    </citation>
    <scope>NUCLEOTIDE SEQUENCE [LARGE SCALE GENOMIC DNA]</scope>
    <source>
        <strain evidence="13">KCTC 13244</strain>
    </source>
</reference>
<evidence type="ECO:0000256" key="11">
    <source>
        <dbReference type="PIRSR" id="PIRSR005639-1"/>
    </source>
</evidence>
<dbReference type="GO" id="GO:0016740">
    <property type="term" value="F:transferase activity"/>
    <property type="evidence" value="ECO:0007669"/>
    <property type="project" value="UniProtKB-KW"/>
</dbReference>
<dbReference type="CDD" id="cd01749">
    <property type="entry name" value="GATase1_PB"/>
    <property type="match status" value="1"/>
</dbReference>
<comment type="subunit">
    <text evidence="9 10">In the presence of PdxS, forms a dodecamer of heterodimers. Only shows activity in the heterodimer.</text>
</comment>
<feature type="active site" description="Nucleophile" evidence="10 11">
    <location>
        <position position="79"/>
    </location>
</feature>
<evidence type="ECO:0000256" key="2">
    <source>
        <dbReference type="ARBA" id="ARBA00022801"/>
    </source>
</evidence>
<protein>
    <recommendedName>
        <fullName evidence="10">Pyridoxal 5'-phosphate synthase subunit PdxT</fullName>
        <ecNumber evidence="10">4.3.3.6</ecNumber>
    </recommendedName>
    <alternativeName>
        <fullName evidence="10">Pdx2</fullName>
    </alternativeName>
    <alternativeName>
        <fullName evidence="10">Pyridoxal 5'-phosphate synthase glutaminase subunit</fullName>
        <ecNumber evidence="10">3.5.1.2</ecNumber>
    </alternativeName>
</protein>
<dbReference type="InterPro" id="IPR021196">
    <property type="entry name" value="PdxT/SNO_CS"/>
</dbReference>
<dbReference type="EMBL" id="LTAO01000040">
    <property type="protein sequence ID" value="KYG25616.1"/>
    <property type="molecule type" value="Genomic_DNA"/>
</dbReference>
<dbReference type="FunFam" id="3.40.50.880:FF:000010">
    <property type="entry name" value="uncharacterized protein LOC100176842 isoform X2"/>
    <property type="match status" value="1"/>
</dbReference>
<dbReference type="PANTHER" id="PTHR31559">
    <property type="entry name" value="PYRIDOXAL 5'-PHOSPHATE SYNTHASE SUBUNIT SNO"/>
    <property type="match status" value="1"/>
</dbReference>
<evidence type="ECO:0000256" key="10">
    <source>
        <dbReference type="HAMAP-Rule" id="MF_01615"/>
    </source>
</evidence>
<feature type="active site" description="Charge relay system" evidence="10 11">
    <location>
        <position position="170"/>
    </location>
</feature>
<dbReference type="GO" id="GO:0008614">
    <property type="term" value="P:pyridoxine metabolic process"/>
    <property type="evidence" value="ECO:0007669"/>
    <property type="project" value="TreeGrafter"/>
</dbReference>
<dbReference type="Proteomes" id="UP000075806">
    <property type="component" value="Unassembled WGS sequence"/>
</dbReference>
<comment type="function">
    <text evidence="8 10">Catalyzes the hydrolysis of glutamine to glutamate and ammonia as part of the biosynthesis of pyridoxal 5'-phosphate. The resulting ammonia molecule is channeled to the active site of PdxS.</text>
</comment>
<dbReference type="OrthoDB" id="9810320at2"/>
<dbReference type="UniPathway" id="UPA00245"/>
<comment type="caution">
    <text evidence="13">The sequence shown here is derived from an EMBL/GenBank/DDBJ whole genome shotgun (WGS) entry which is preliminary data.</text>
</comment>
<keyword evidence="13" id="KW-0808">Transferase</keyword>
<gene>
    <name evidence="10" type="primary">pdxT</name>
    <name evidence="13" type="ORF">AZF04_14105</name>
</gene>
<accession>A0A161P4P4</accession>
<evidence type="ECO:0000256" key="3">
    <source>
        <dbReference type="ARBA" id="ARBA00022898"/>
    </source>
</evidence>
<keyword evidence="14" id="KW-1185">Reference proteome</keyword>
<dbReference type="GO" id="GO:0005829">
    <property type="term" value="C:cytosol"/>
    <property type="evidence" value="ECO:0007669"/>
    <property type="project" value="TreeGrafter"/>
</dbReference>
<dbReference type="STRING" id="519424.AZF04_14105"/>
<evidence type="ECO:0000256" key="9">
    <source>
        <dbReference type="ARBA" id="ARBA00064749"/>
    </source>
</evidence>
<evidence type="ECO:0000256" key="1">
    <source>
        <dbReference type="ARBA" id="ARBA00008345"/>
    </source>
</evidence>
<dbReference type="NCBIfam" id="TIGR03800">
    <property type="entry name" value="PLP_synth_Pdx2"/>
    <property type="match status" value="1"/>
</dbReference>
<evidence type="ECO:0000256" key="12">
    <source>
        <dbReference type="PIRSR" id="PIRSR005639-2"/>
    </source>
</evidence>
<dbReference type="Pfam" id="PF01174">
    <property type="entry name" value="SNO"/>
    <property type="match status" value="1"/>
</dbReference>
<evidence type="ECO:0000256" key="8">
    <source>
        <dbReference type="ARBA" id="ARBA00054599"/>
    </source>
</evidence>
<comment type="catalytic activity">
    <reaction evidence="7 10">
        <text>L-glutamine + H2O = L-glutamate + NH4(+)</text>
        <dbReference type="Rhea" id="RHEA:15889"/>
        <dbReference type="ChEBI" id="CHEBI:15377"/>
        <dbReference type="ChEBI" id="CHEBI:28938"/>
        <dbReference type="ChEBI" id="CHEBI:29985"/>
        <dbReference type="ChEBI" id="CHEBI:58359"/>
        <dbReference type="EC" id="3.5.1.2"/>
    </reaction>
</comment>
<dbReference type="InterPro" id="IPR002161">
    <property type="entry name" value="PdxT/SNO"/>
</dbReference>
<evidence type="ECO:0000256" key="5">
    <source>
        <dbReference type="ARBA" id="ARBA00023239"/>
    </source>
</evidence>
<keyword evidence="2 10" id="KW-0378">Hydrolase</keyword>
<dbReference type="PROSITE" id="PS51273">
    <property type="entry name" value="GATASE_TYPE_1"/>
    <property type="match status" value="1"/>
</dbReference>
<evidence type="ECO:0000313" key="14">
    <source>
        <dbReference type="Proteomes" id="UP000075806"/>
    </source>
</evidence>
<proteinExistence type="inferred from homology"/>
<feature type="binding site" evidence="10 12">
    <location>
        <position position="106"/>
    </location>
    <ligand>
        <name>L-glutamine</name>
        <dbReference type="ChEBI" id="CHEBI:58359"/>
    </ligand>
</feature>
<dbReference type="GO" id="GO:0036381">
    <property type="term" value="F:pyridoxal 5'-phosphate synthase (glutamine hydrolysing) activity"/>
    <property type="evidence" value="ECO:0007669"/>
    <property type="project" value="UniProtKB-UniRule"/>
</dbReference>
<feature type="binding site" evidence="10 12">
    <location>
        <begin position="47"/>
        <end position="49"/>
    </location>
    <ligand>
        <name>L-glutamine</name>
        <dbReference type="ChEBI" id="CHEBI:58359"/>
    </ligand>
</feature>
<dbReference type="HAMAP" id="MF_01615">
    <property type="entry name" value="PdxT"/>
    <property type="match status" value="1"/>
</dbReference>
<comment type="similarity">
    <text evidence="1 10">Belongs to the glutaminase PdxT/SNO family.</text>
</comment>
<dbReference type="PIRSF" id="PIRSF005639">
    <property type="entry name" value="Glut_amidoT_SNO"/>
    <property type="match status" value="1"/>
</dbReference>
<name>A0A161P4P4_9BACI</name>
<dbReference type="EC" id="4.3.3.6" evidence="10"/>
<comment type="pathway">
    <text evidence="10">Cofactor biosynthesis; pyridoxal 5'-phosphate biosynthesis.</text>
</comment>
<dbReference type="SUPFAM" id="SSF52317">
    <property type="entry name" value="Class I glutamine amidotransferase-like"/>
    <property type="match status" value="1"/>
</dbReference>
<dbReference type="EC" id="3.5.1.2" evidence="10"/>
<dbReference type="AlphaFoldDB" id="A0A161P4P4"/>
<keyword evidence="5 10" id="KW-0456">Lyase</keyword>
<comment type="catalytic activity">
    <reaction evidence="6 10">
        <text>aldehydo-D-ribose 5-phosphate + D-glyceraldehyde 3-phosphate + L-glutamine = pyridoxal 5'-phosphate + L-glutamate + phosphate + 3 H2O + H(+)</text>
        <dbReference type="Rhea" id="RHEA:31507"/>
        <dbReference type="ChEBI" id="CHEBI:15377"/>
        <dbReference type="ChEBI" id="CHEBI:15378"/>
        <dbReference type="ChEBI" id="CHEBI:29985"/>
        <dbReference type="ChEBI" id="CHEBI:43474"/>
        <dbReference type="ChEBI" id="CHEBI:58273"/>
        <dbReference type="ChEBI" id="CHEBI:58359"/>
        <dbReference type="ChEBI" id="CHEBI:59776"/>
        <dbReference type="ChEBI" id="CHEBI:597326"/>
        <dbReference type="EC" id="4.3.3.6"/>
    </reaction>
</comment>
<dbReference type="GO" id="GO:0004359">
    <property type="term" value="F:glutaminase activity"/>
    <property type="evidence" value="ECO:0007669"/>
    <property type="project" value="UniProtKB-UniRule"/>
</dbReference>
<dbReference type="GO" id="GO:1903600">
    <property type="term" value="C:glutaminase complex"/>
    <property type="evidence" value="ECO:0007669"/>
    <property type="project" value="TreeGrafter"/>
</dbReference>
<dbReference type="GO" id="GO:0006543">
    <property type="term" value="P:L-glutamine catabolic process"/>
    <property type="evidence" value="ECO:0007669"/>
    <property type="project" value="UniProtKB-UniRule"/>
</dbReference>
<evidence type="ECO:0000313" key="13">
    <source>
        <dbReference type="EMBL" id="KYG25616.1"/>
    </source>
</evidence>
<keyword evidence="3 10" id="KW-0663">Pyridoxal phosphate</keyword>
<dbReference type="PANTHER" id="PTHR31559:SF0">
    <property type="entry name" value="PYRIDOXAL 5'-PHOSPHATE SYNTHASE SUBUNIT SNO1-RELATED"/>
    <property type="match status" value="1"/>
</dbReference>
<dbReference type="Gene3D" id="3.40.50.880">
    <property type="match status" value="1"/>
</dbReference>